<name>A0ABT2P3F0_9GAMM</name>
<dbReference type="RefSeq" id="WP_261734745.1">
    <property type="nucleotide sequence ID" value="NZ_JAODOQ010000001.1"/>
</dbReference>
<dbReference type="InterPro" id="IPR004045">
    <property type="entry name" value="Glutathione_S-Trfase_N"/>
</dbReference>
<dbReference type="Proteomes" id="UP001431192">
    <property type="component" value="Unassembled WGS sequence"/>
</dbReference>
<evidence type="ECO:0000313" key="3">
    <source>
        <dbReference type="Proteomes" id="UP001431192"/>
    </source>
</evidence>
<dbReference type="SUPFAM" id="SSF47616">
    <property type="entry name" value="GST C-terminal domain-like"/>
    <property type="match status" value="1"/>
</dbReference>
<dbReference type="InterPro" id="IPR036282">
    <property type="entry name" value="Glutathione-S-Trfase_C_sf"/>
</dbReference>
<dbReference type="SFLD" id="SFLDG01206">
    <property type="entry name" value="Xi.1"/>
    <property type="match status" value="1"/>
</dbReference>
<feature type="domain" description="GST C-terminal" evidence="1">
    <location>
        <begin position="171"/>
        <end position="296"/>
    </location>
</feature>
<dbReference type="InterPro" id="IPR040079">
    <property type="entry name" value="Glutathione_S-Trfase"/>
</dbReference>
<organism evidence="2 3">
    <name type="scientific">Shewanella phaeophyticola</name>
    <dbReference type="NCBI Taxonomy" id="2978345"/>
    <lineage>
        <taxon>Bacteria</taxon>
        <taxon>Pseudomonadati</taxon>
        <taxon>Pseudomonadota</taxon>
        <taxon>Gammaproteobacteria</taxon>
        <taxon>Alteromonadales</taxon>
        <taxon>Shewanellaceae</taxon>
        <taxon>Shewanella</taxon>
    </lineage>
</organism>
<dbReference type="InterPro" id="IPR016639">
    <property type="entry name" value="GST_Omega/GSH"/>
</dbReference>
<dbReference type="Pfam" id="PF13409">
    <property type="entry name" value="GST_N_2"/>
    <property type="match status" value="1"/>
</dbReference>
<dbReference type="Pfam" id="PF13410">
    <property type="entry name" value="GST_C_2"/>
    <property type="match status" value="1"/>
</dbReference>
<evidence type="ECO:0000313" key="2">
    <source>
        <dbReference type="EMBL" id="MCT8985781.1"/>
    </source>
</evidence>
<dbReference type="PANTHER" id="PTHR32419:SF6">
    <property type="entry name" value="GLUTATHIONE S-TRANSFERASE OMEGA-LIKE 1-RELATED"/>
    <property type="match status" value="1"/>
</dbReference>
<dbReference type="Gene3D" id="3.40.30.10">
    <property type="entry name" value="Glutaredoxin"/>
    <property type="match status" value="1"/>
</dbReference>
<comment type="caution">
    <text evidence="2">The sequence shown here is derived from an EMBL/GenBank/DDBJ whole genome shotgun (WGS) entry which is preliminary data.</text>
</comment>
<dbReference type="PROSITE" id="PS50405">
    <property type="entry name" value="GST_CTER"/>
    <property type="match status" value="1"/>
</dbReference>
<evidence type="ECO:0000259" key="1">
    <source>
        <dbReference type="PROSITE" id="PS50405"/>
    </source>
</evidence>
<dbReference type="EMBL" id="JAODOQ010000001">
    <property type="protein sequence ID" value="MCT8985781.1"/>
    <property type="molecule type" value="Genomic_DNA"/>
</dbReference>
<keyword evidence="3" id="KW-1185">Reference proteome</keyword>
<dbReference type="Gene3D" id="1.20.1050.10">
    <property type="match status" value="1"/>
</dbReference>
<gene>
    <name evidence="2" type="ORF">N4T56_03705</name>
</gene>
<accession>A0ABT2P3F0</accession>
<dbReference type="InterPro" id="IPR047047">
    <property type="entry name" value="GST_Omega-like_C"/>
</dbReference>
<dbReference type="CDD" id="cd03190">
    <property type="entry name" value="GST_C_Omega_like"/>
    <property type="match status" value="1"/>
</dbReference>
<dbReference type="InterPro" id="IPR010987">
    <property type="entry name" value="Glutathione-S-Trfase_C-like"/>
</dbReference>
<reference evidence="2" key="1">
    <citation type="submission" date="2022-09" db="EMBL/GenBank/DDBJ databases">
        <title>Shewanella sp. KJ10-1 sp.nov, isolated from marine algae.</title>
        <authorList>
            <person name="Butt M."/>
            <person name="Lee J.K."/>
            <person name="Kim J.M."/>
            <person name="Choi D.G."/>
        </authorList>
    </citation>
    <scope>NUCLEOTIDE SEQUENCE</scope>
    <source>
        <strain evidence="2">KJ10-1</strain>
    </source>
</reference>
<dbReference type="PANTHER" id="PTHR32419">
    <property type="entry name" value="GLUTATHIONYL-HYDROQUINONE REDUCTASE"/>
    <property type="match status" value="1"/>
</dbReference>
<dbReference type="SFLD" id="SFLDS00019">
    <property type="entry name" value="Glutathione_Transferase_(cytos"/>
    <property type="match status" value="1"/>
</dbReference>
<dbReference type="InterPro" id="IPR036249">
    <property type="entry name" value="Thioredoxin-like_sf"/>
</dbReference>
<dbReference type="SUPFAM" id="SSF52833">
    <property type="entry name" value="Thioredoxin-like"/>
    <property type="match status" value="1"/>
</dbReference>
<protein>
    <submittedName>
        <fullName evidence="2">Glutathione S-transferase family protein</fullName>
    </submittedName>
</protein>
<proteinExistence type="predicted"/>
<dbReference type="PIRSF" id="PIRSF015753">
    <property type="entry name" value="GST"/>
    <property type="match status" value="1"/>
</dbReference>
<dbReference type="SFLD" id="SFLDG01148">
    <property type="entry name" value="Xi_(cytGST)"/>
    <property type="match status" value="1"/>
</dbReference>
<sequence>MLVNGVWQEKWQPVQNKDENGRFIRQASSFRNWITPDGLPGITGQGGFKAEASRYHLYVAYICPWASRTLMARTLKGLEDIISVSVVNPKLTDQGWQFGGFNGSDSDCLNGVTYMHELYTQVASDFTGRATVPVLWDKKTQTIVNNESADIVRMFNTAFNDLVGEGVDLVPEALTGQIDALNNFIYTDLNNGVYQAGFASSQEAYQEAYTKVFAALDAMENRLSDGREFLFGGALTESDLRLFVTLIRFDLVYHGLFKCNRNRIKDMSNLFDYMHRILAVEGIKNTVNIEHIKAGYYSIKALNPTGIVPIEPEIY</sequence>